<dbReference type="PANTHER" id="PTHR38937">
    <property type="entry name" value="MEMBRANE PROTEIN OF ER BODY-LIKE PROTEIN"/>
    <property type="match status" value="1"/>
</dbReference>
<keyword evidence="2" id="KW-0812">Transmembrane</keyword>
<keyword evidence="4" id="KW-1185">Reference proteome</keyword>
<sequence>MEKEEQKLEEQEAEETNPLVRNSKKIPAESDWVLDNETEAINGDKNFEENLVFHHNASVNGSQEVRAVKGQLQAGSLVSWLQSVFVDEGIWKCRICPWTYGNGSVCVDRFQNHRGLLHNMTNIKTFNFVYEGLGVNHIVEGPALTTQDASSLDPVIQFNGASVITNQHKEAVKENGVSSSDVRHSDSSSQEDLVAKHVKQVSSLDPAVEFNGASIIRDQYEEGEETEANGINGTSHEPSKEIESAETEDDLEITELDVERVIRNQTTHDLHCPNCHSCITKKVILTKRKRRVRISDEEVKRPKTGTEATGTVSSEDQVHQEGEVGDQDAQTAPIDEDDRDRGATVFRCLSCFSIFIPTGDGIRLFRSYGGKCGKENARGGQAPDVKKSWFDMFNPNRQKTPVEEGSSSETNVQQVSSGILSSGPARESGRPLVLEDTAHEGRDLTLPGLDHLKLPLLVDSERSDDMLDADQQKASKPSREVQTSRDKDIVQLPQPSVSMAEDADGTLNISVSVPHDEQDVKATIVTTSVLDKPLRTGNTSEIGDAPAAQGEGNDTRITIDAHPPATVISPPTASQLGTQTSTADRKGRGAREEHKVEVIKSIIYGGLAETMTSLSVVSSAAGGGAATLNVLTLGAANLIGGLFIIAHNLWDLRCDRLEEQLSNQITEQADRYRQLLGQRQNFMLHAVVAIISYILFGLVPPVVYGFSFHESDDKQLKLLMVAVASLVCILVLTVGKAYVQRPPKPYLKTVTTFLILGISVSGMSYAAGRLVERLLEKLGLFTPSSAAPNFLVPEMRPVGSGWASD</sequence>
<name>A0A8X8WT60_SALSN</name>
<dbReference type="InterPro" id="IPR052843">
    <property type="entry name" value="ER_body_metal_sequester"/>
</dbReference>
<feature type="region of interest" description="Disordered" evidence="1">
    <location>
        <begin position="295"/>
        <end position="337"/>
    </location>
</feature>
<evidence type="ECO:0000313" key="4">
    <source>
        <dbReference type="Proteomes" id="UP000298416"/>
    </source>
</evidence>
<feature type="region of interest" description="Disordered" evidence="1">
    <location>
        <begin position="564"/>
        <end position="591"/>
    </location>
</feature>
<gene>
    <name evidence="3" type="ORF">SASPL_137590</name>
</gene>
<organism evidence="3">
    <name type="scientific">Salvia splendens</name>
    <name type="common">Scarlet sage</name>
    <dbReference type="NCBI Taxonomy" id="180675"/>
    <lineage>
        <taxon>Eukaryota</taxon>
        <taxon>Viridiplantae</taxon>
        <taxon>Streptophyta</taxon>
        <taxon>Embryophyta</taxon>
        <taxon>Tracheophyta</taxon>
        <taxon>Spermatophyta</taxon>
        <taxon>Magnoliopsida</taxon>
        <taxon>eudicotyledons</taxon>
        <taxon>Gunneridae</taxon>
        <taxon>Pentapetalae</taxon>
        <taxon>asterids</taxon>
        <taxon>lamiids</taxon>
        <taxon>Lamiales</taxon>
        <taxon>Lamiaceae</taxon>
        <taxon>Nepetoideae</taxon>
        <taxon>Mentheae</taxon>
        <taxon>Salviinae</taxon>
        <taxon>Salvia</taxon>
        <taxon>Salvia subgen. Calosphace</taxon>
        <taxon>core Calosphace</taxon>
    </lineage>
</organism>
<feature type="compositionally biased region" description="Polar residues" evidence="1">
    <location>
        <begin position="396"/>
        <end position="420"/>
    </location>
</feature>
<comment type="caution">
    <text evidence="3">The sequence shown here is derived from an EMBL/GenBank/DDBJ whole genome shotgun (WGS) entry which is preliminary data.</text>
</comment>
<keyword evidence="2" id="KW-1133">Transmembrane helix</keyword>
<feature type="region of interest" description="Disordered" evidence="1">
    <location>
        <begin position="1"/>
        <end position="24"/>
    </location>
</feature>
<proteinExistence type="predicted"/>
<evidence type="ECO:0008006" key="5">
    <source>
        <dbReference type="Google" id="ProtNLM"/>
    </source>
</evidence>
<feature type="region of interest" description="Disordered" evidence="1">
    <location>
        <begin position="466"/>
        <end position="491"/>
    </location>
</feature>
<feature type="transmembrane region" description="Helical" evidence="2">
    <location>
        <begin position="745"/>
        <end position="767"/>
    </location>
</feature>
<evidence type="ECO:0000313" key="3">
    <source>
        <dbReference type="EMBL" id="KAG6400748.1"/>
    </source>
</evidence>
<feature type="compositionally biased region" description="Basic and acidic residues" evidence="1">
    <location>
        <begin position="466"/>
        <end position="489"/>
    </location>
</feature>
<evidence type="ECO:0000256" key="1">
    <source>
        <dbReference type="SAM" id="MobiDB-lite"/>
    </source>
</evidence>
<keyword evidence="2" id="KW-0472">Membrane</keyword>
<accession>A0A8X8WT60</accession>
<feature type="compositionally biased region" description="Basic and acidic residues" evidence="1">
    <location>
        <begin position="1"/>
        <end position="10"/>
    </location>
</feature>
<dbReference type="EMBL" id="PNBA02000014">
    <property type="protein sequence ID" value="KAG6400748.1"/>
    <property type="molecule type" value="Genomic_DNA"/>
</dbReference>
<dbReference type="Proteomes" id="UP000298416">
    <property type="component" value="Unassembled WGS sequence"/>
</dbReference>
<dbReference type="AlphaFoldDB" id="A0A8X8WT60"/>
<feature type="transmembrane region" description="Helical" evidence="2">
    <location>
        <begin position="718"/>
        <end position="739"/>
    </location>
</feature>
<evidence type="ECO:0000256" key="2">
    <source>
        <dbReference type="SAM" id="Phobius"/>
    </source>
</evidence>
<feature type="region of interest" description="Disordered" evidence="1">
    <location>
        <begin position="171"/>
        <end position="193"/>
    </location>
</feature>
<feature type="region of interest" description="Disordered" evidence="1">
    <location>
        <begin position="222"/>
        <end position="249"/>
    </location>
</feature>
<reference evidence="3" key="1">
    <citation type="submission" date="2018-01" db="EMBL/GenBank/DDBJ databases">
        <authorList>
            <person name="Mao J.F."/>
        </authorList>
    </citation>
    <scope>NUCLEOTIDE SEQUENCE</scope>
    <source>
        <strain evidence="3">Huo1</strain>
        <tissue evidence="3">Leaf</tissue>
    </source>
</reference>
<feature type="region of interest" description="Disordered" evidence="1">
    <location>
        <begin position="396"/>
        <end position="429"/>
    </location>
</feature>
<reference evidence="3" key="2">
    <citation type="submission" date="2020-08" db="EMBL/GenBank/DDBJ databases">
        <title>Plant Genome Project.</title>
        <authorList>
            <person name="Zhang R.-G."/>
        </authorList>
    </citation>
    <scope>NUCLEOTIDE SEQUENCE</scope>
    <source>
        <strain evidence="3">Huo1</strain>
        <tissue evidence="3">Leaf</tissue>
    </source>
</reference>
<feature type="compositionally biased region" description="Polar residues" evidence="1">
    <location>
        <begin position="569"/>
        <end position="582"/>
    </location>
</feature>
<dbReference type="PANTHER" id="PTHR38937:SF2">
    <property type="entry name" value="MEMBRANE PROTEIN OF ER BODY-LIKE PROTEIN ISOFORM X1"/>
    <property type="match status" value="1"/>
</dbReference>
<protein>
    <recommendedName>
        <fullName evidence="5">Membrane protein of ER body-like protein</fullName>
    </recommendedName>
</protein>
<feature type="transmembrane region" description="Helical" evidence="2">
    <location>
        <begin position="682"/>
        <end position="706"/>
    </location>
</feature>
<feature type="compositionally biased region" description="Polar residues" evidence="1">
    <location>
        <begin position="306"/>
        <end position="315"/>
    </location>
</feature>